<proteinExistence type="predicted"/>
<organism evidence="4 5">
    <name type="scientific">Candidatus Segetimicrobium genomatis</name>
    <dbReference type="NCBI Taxonomy" id="2569760"/>
    <lineage>
        <taxon>Bacteria</taxon>
        <taxon>Bacillati</taxon>
        <taxon>Candidatus Sysuimicrobiota</taxon>
        <taxon>Candidatus Sysuimicrobiia</taxon>
        <taxon>Candidatus Sysuimicrobiales</taxon>
        <taxon>Candidatus Segetimicrobiaceae</taxon>
        <taxon>Candidatus Segetimicrobium</taxon>
    </lineage>
</organism>
<keyword evidence="2" id="KW-0472">Membrane</keyword>
<comment type="caution">
    <text evidence="4">The sequence shown here is derived from an EMBL/GenBank/DDBJ whole genome shotgun (WGS) entry which is preliminary data.</text>
</comment>
<dbReference type="PANTHER" id="PTHR32309">
    <property type="entry name" value="TYROSINE-PROTEIN KINASE"/>
    <property type="match status" value="1"/>
</dbReference>
<keyword evidence="2" id="KW-0812">Transmembrane</keyword>
<feature type="transmembrane region" description="Helical" evidence="2">
    <location>
        <begin position="626"/>
        <end position="646"/>
    </location>
</feature>
<reference evidence="4 5" key="1">
    <citation type="journal article" date="2019" name="Nat. Microbiol.">
        <title>Mediterranean grassland soil C-N compound turnover is dependent on rainfall and depth, and is mediated by genomically divergent microorganisms.</title>
        <authorList>
            <person name="Diamond S."/>
            <person name="Andeer P.F."/>
            <person name="Li Z."/>
            <person name="Crits-Christoph A."/>
            <person name="Burstein D."/>
            <person name="Anantharaman K."/>
            <person name="Lane K.R."/>
            <person name="Thomas B.C."/>
            <person name="Pan C."/>
            <person name="Northen T.R."/>
            <person name="Banfield J.F."/>
        </authorList>
    </citation>
    <scope>NUCLEOTIDE SEQUENCE [LARGE SCALE GENOMIC DNA]</scope>
    <source>
        <strain evidence="4">NP_3</strain>
    </source>
</reference>
<evidence type="ECO:0000256" key="1">
    <source>
        <dbReference type="SAM" id="MobiDB-lite"/>
    </source>
</evidence>
<evidence type="ECO:0000313" key="5">
    <source>
        <dbReference type="Proteomes" id="UP000318509"/>
    </source>
</evidence>
<dbReference type="InterPro" id="IPR032807">
    <property type="entry name" value="GNVR"/>
</dbReference>
<evidence type="ECO:0000313" key="4">
    <source>
        <dbReference type="EMBL" id="TMI92772.1"/>
    </source>
</evidence>
<feature type="transmembrane region" description="Helical" evidence="2">
    <location>
        <begin position="533"/>
        <end position="554"/>
    </location>
</feature>
<dbReference type="Proteomes" id="UP000318509">
    <property type="component" value="Unassembled WGS sequence"/>
</dbReference>
<dbReference type="InterPro" id="IPR050445">
    <property type="entry name" value="Bact_polysacc_biosynth/exp"/>
</dbReference>
<evidence type="ECO:0000259" key="3">
    <source>
        <dbReference type="Pfam" id="PF13807"/>
    </source>
</evidence>
<evidence type="ECO:0000256" key="2">
    <source>
        <dbReference type="SAM" id="Phobius"/>
    </source>
</evidence>
<gene>
    <name evidence="4" type="ORF">E6H00_02180</name>
</gene>
<dbReference type="PANTHER" id="PTHR32309:SF31">
    <property type="entry name" value="CAPSULAR EXOPOLYSACCHARIDE FAMILY"/>
    <property type="match status" value="1"/>
</dbReference>
<protein>
    <recommendedName>
        <fullName evidence="3">Tyrosine-protein kinase G-rich domain-containing protein</fullName>
    </recommendedName>
</protein>
<keyword evidence="2" id="KW-1133">Transmembrane helix</keyword>
<name>A0A537KB87_9BACT</name>
<feature type="domain" description="Tyrosine-protein kinase G-rich" evidence="3">
    <location>
        <begin position="473"/>
        <end position="549"/>
    </location>
</feature>
<accession>A0A537KB87</accession>
<dbReference type="Pfam" id="PF13807">
    <property type="entry name" value="GNVR"/>
    <property type="match status" value="1"/>
</dbReference>
<feature type="region of interest" description="Disordered" evidence="1">
    <location>
        <begin position="98"/>
        <end position="118"/>
    </location>
</feature>
<sequence length="724" mass="76839">MNNLTFAGSPLTGAWPEQCPLGHRLEWVTLDGQTWLMCEEWNCRFGKQPGPTREEYLAAFGEAAAAADRERDGRKALSLRDEREEKSLGARGLWLRQSPPGPRYGSAAGPVPPNGFGSPRPARRAFGVLRRRAWIMVLAAVLAAGGVVAQQAGQAPQYRAEVSLMVRPQLLIAPAASGDPGLSTVQSAYRETILNNIMHLLRSRTLLDRVAGQVQASDPETLSRRIGTRAIPGTDFIILSAADGQPDRAALIANGMALGLVDFYSELNRAEAASARKFIESQLALAQDRLGSAEQTLSEFQSQTGAIALPEEMSHTGQRILDLQAAYDAAMLDASSADSRVAAIRSHLAAQHDGRFASVSIATNPVVAQIRDHLTGLELELAKLRQMYTDEHPKVKMLLGRIADDRKRLNAEAAKVVNDTSQAASPIREQFVREMVNGEVDADTARARAAGITPILSRLQARLSAVSKNDLALLRLQRDVRVDEQLFTALASLRQDALIRESKAASSGQTAIVVVDQATPPGRPVPTRLPAKATFAGLLGLLGGAALALGVDLFEHRARSRPRAAAAGLFWGPALPQAEEAYGVSGLLSQAEGGYGVPVLTATPMTKHGQSHSALPPAPGTASARVLSIILAVLMLGMTAGVYTAVATMPGITAGGERWMEQHPQAAAFLTAVAGTLNGAVRDVAESLRTAGREMVQQLSGTVVSLVQQVVKIAGTPAGVAHFG</sequence>
<dbReference type="EMBL" id="VBAK01000050">
    <property type="protein sequence ID" value="TMI92772.1"/>
    <property type="molecule type" value="Genomic_DNA"/>
</dbReference>
<dbReference type="AlphaFoldDB" id="A0A537KB87"/>